<accession>A0A085U441</accession>
<dbReference type="InterPro" id="IPR002954">
    <property type="entry name" value="Salm_SPAgM"/>
</dbReference>
<reference evidence="3 4" key="2">
    <citation type="submission" date="2018-06" db="EMBL/GenBank/DDBJ databases">
        <authorList>
            <consortium name="Pathogen Informatics"/>
            <person name="Doyle S."/>
        </authorList>
    </citation>
    <scope>NUCLEOTIDE SEQUENCE [LARGE SCALE GENOMIC DNA]</scope>
    <source>
        <strain evidence="3 4">NCTC10476</strain>
    </source>
</reference>
<name>A0A085U441_YERRU</name>
<feature type="coiled-coil region" evidence="1">
    <location>
        <begin position="81"/>
        <end position="108"/>
    </location>
</feature>
<dbReference type="PATRIC" id="fig|29486.44.peg.2902"/>
<dbReference type="AlphaFoldDB" id="A0A085U441"/>
<reference evidence="2" key="1">
    <citation type="journal article" date="2015" name="Genome Announc.">
        <title>Complete Genome Sequence of Yersinia ruckeri Strain CSF007-82, Etiologic Agent of Red Mouth Disease in Salmonid Fish.</title>
        <authorList>
            <person name="Nelson M.C."/>
            <person name="LaPatra S.E."/>
            <person name="Welch T.J."/>
            <person name="Graf J."/>
        </authorList>
    </citation>
    <scope>NUCLEOTIDE SEQUENCE</scope>
    <source>
        <strain evidence="2">CSF007-82</strain>
    </source>
</reference>
<dbReference type="OrthoDB" id="6466997at2"/>
<dbReference type="EMBL" id="LN681231">
    <property type="protein sequence ID" value="CEK26546.1"/>
    <property type="molecule type" value="Genomic_DNA"/>
</dbReference>
<proteinExistence type="predicted"/>
<organism evidence="2">
    <name type="scientific">Yersinia ruckeri</name>
    <dbReference type="NCBI Taxonomy" id="29486"/>
    <lineage>
        <taxon>Bacteria</taxon>
        <taxon>Pseudomonadati</taxon>
        <taxon>Pseudomonadota</taxon>
        <taxon>Gammaproteobacteria</taxon>
        <taxon>Enterobacterales</taxon>
        <taxon>Yersiniaceae</taxon>
        <taxon>Yersinia</taxon>
    </lineage>
</organism>
<feature type="coiled-coil region" evidence="1">
    <location>
        <begin position="11"/>
        <end position="38"/>
    </location>
</feature>
<dbReference type="RefSeq" id="WP_038244563.1">
    <property type="nucleotide sequence ID" value="NZ_CABIHR010000012.1"/>
</dbReference>
<dbReference type="Proteomes" id="UP000255169">
    <property type="component" value="Unassembled WGS sequence"/>
</dbReference>
<evidence type="ECO:0000313" key="2">
    <source>
        <dbReference type="EMBL" id="CEK26546.1"/>
    </source>
</evidence>
<dbReference type="GeneID" id="66878520"/>
<evidence type="ECO:0008006" key="5">
    <source>
        <dbReference type="Google" id="ProtNLM"/>
    </source>
</evidence>
<keyword evidence="1" id="KW-0175">Coiled coil</keyword>
<dbReference type="eggNOG" id="ENOG50340NV">
    <property type="taxonomic scope" value="Bacteria"/>
</dbReference>
<dbReference type="EMBL" id="UHJG01000001">
    <property type="protein sequence ID" value="SUQ00069.1"/>
    <property type="molecule type" value="Genomic_DNA"/>
</dbReference>
<evidence type="ECO:0000313" key="3">
    <source>
        <dbReference type="EMBL" id="SUQ00069.1"/>
    </source>
</evidence>
<gene>
    <name evidence="2" type="ORF">CSF007_3835</name>
    <name evidence="3" type="ORF">NCTC10476_01342</name>
</gene>
<evidence type="ECO:0000313" key="4">
    <source>
        <dbReference type="Proteomes" id="UP000255169"/>
    </source>
</evidence>
<dbReference type="STRING" id="29486.UGYR_13740"/>
<sequence length="159" mass="18812">MDLYLKSKNYLRMIERRLDRARRELNVVNRNILEVTQRITETHTRVEVLHVQTRLFEQQAEFTRNAFFDSRRQKAIVLSEIAGLKYQSETLENDLSKLEAEKQRSVLRIAAFNGKCVKFQSYLEGLSRKQRLKLDAYQEGEIEELSIHGGVRNQNERRG</sequence>
<keyword evidence="4" id="KW-1185">Reference proteome</keyword>
<evidence type="ECO:0000256" key="1">
    <source>
        <dbReference type="SAM" id="Coils"/>
    </source>
</evidence>
<dbReference type="Pfam" id="PF02090">
    <property type="entry name" value="SPAM"/>
    <property type="match status" value="1"/>
</dbReference>
<protein>
    <recommendedName>
        <fullName evidence="5">Flagellar FliJ protein</fullName>
    </recommendedName>
</protein>